<evidence type="ECO:0000313" key="5">
    <source>
        <dbReference type="Proteomes" id="UP000053766"/>
    </source>
</evidence>
<sequence length="229" mass="25347">MLVSSPPSAKLCEAVVKSRAQCLQGQLLYLDAAVILKLRVDHLQENHKEVKDQRDLIQVVHIAIERGVRHQRLVSRAKAGNRDEAGVAVDGRSKSTSQKSRRSSKGSAGKINTTSLPAKPSELRVEPPELSYKAIGGLKGVNIINETTERKFFKVRCSDNMLYRVNPVFGVVEPGRSARIDILRQNGAAKIDKMVLVTTKAEDGELPSREVFNRAKNTEMMVLPLLVQE</sequence>
<dbReference type="Gene3D" id="2.60.40.10">
    <property type="entry name" value="Immunoglobulins"/>
    <property type="match status" value="1"/>
</dbReference>
<organism evidence="4 5">
    <name type="scientific">Dictyocaulus viviparus</name>
    <name type="common">Bovine lungworm</name>
    <dbReference type="NCBI Taxonomy" id="29172"/>
    <lineage>
        <taxon>Eukaryota</taxon>
        <taxon>Metazoa</taxon>
        <taxon>Ecdysozoa</taxon>
        <taxon>Nematoda</taxon>
        <taxon>Chromadorea</taxon>
        <taxon>Rhabditida</taxon>
        <taxon>Rhabditina</taxon>
        <taxon>Rhabditomorpha</taxon>
        <taxon>Strongyloidea</taxon>
        <taxon>Metastrongylidae</taxon>
        <taxon>Dictyocaulus</taxon>
    </lineage>
</organism>
<gene>
    <name evidence="4" type="ORF">DICVIV_08324</name>
</gene>
<dbReference type="SUPFAM" id="SSF49354">
    <property type="entry name" value="PapD-like"/>
    <property type="match status" value="1"/>
</dbReference>
<proteinExistence type="predicted"/>
<keyword evidence="1" id="KW-0963">Cytoplasm</keyword>
<evidence type="ECO:0000313" key="4">
    <source>
        <dbReference type="EMBL" id="KJH45618.1"/>
    </source>
</evidence>
<dbReference type="Proteomes" id="UP000053766">
    <property type="component" value="Unassembled WGS sequence"/>
</dbReference>
<evidence type="ECO:0000256" key="1">
    <source>
        <dbReference type="RuleBase" id="RU003425"/>
    </source>
</evidence>
<dbReference type="InterPro" id="IPR000535">
    <property type="entry name" value="MSP_dom"/>
</dbReference>
<dbReference type="Pfam" id="PF00635">
    <property type="entry name" value="Motile_Sperm"/>
    <property type="match status" value="1"/>
</dbReference>
<dbReference type="InterPro" id="IPR008962">
    <property type="entry name" value="PapD-like_sf"/>
</dbReference>
<reference evidence="5" key="2">
    <citation type="journal article" date="2016" name="Sci. Rep.">
        <title>Dictyocaulus viviparus genome, variome and transcriptome elucidate lungworm biology and support future intervention.</title>
        <authorList>
            <person name="McNulty S.N."/>
            <person name="Strube C."/>
            <person name="Rosa B.A."/>
            <person name="Martin J.C."/>
            <person name="Tyagi R."/>
            <person name="Choi Y.J."/>
            <person name="Wang Q."/>
            <person name="Hallsworth Pepin K."/>
            <person name="Zhang X."/>
            <person name="Ozersky P."/>
            <person name="Wilson R.K."/>
            <person name="Sternberg P.W."/>
            <person name="Gasser R.B."/>
            <person name="Mitreva M."/>
        </authorList>
    </citation>
    <scope>NUCLEOTIDE SEQUENCE [LARGE SCALE GENOMIC DNA]</scope>
    <source>
        <strain evidence="5">HannoverDv2000</strain>
    </source>
</reference>
<feature type="region of interest" description="Disordered" evidence="2">
    <location>
        <begin position="75"/>
        <end position="124"/>
    </location>
</feature>
<reference evidence="4 5" key="1">
    <citation type="submission" date="2013-11" db="EMBL/GenBank/DDBJ databases">
        <title>Draft genome of the bovine lungworm Dictyocaulus viviparus.</title>
        <authorList>
            <person name="Mitreva M."/>
        </authorList>
    </citation>
    <scope>NUCLEOTIDE SEQUENCE [LARGE SCALE GENOMIC DNA]</scope>
    <source>
        <strain evidence="4 5">HannoverDv2000</strain>
    </source>
</reference>
<dbReference type="PANTHER" id="PTHR22947:SF12">
    <property type="entry name" value="MAJOR SPERM PROTEIN"/>
    <property type="match status" value="1"/>
</dbReference>
<dbReference type="InterPro" id="IPR051774">
    <property type="entry name" value="Sperm-specific_class_P"/>
</dbReference>
<feature type="domain" description="MSP" evidence="3">
    <location>
        <begin position="122"/>
        <end position="229"/>
    </location>
</feature>
<name>A0A0D8XLU3_DICVI</name>
<accession>A0A0D8XLU3</accession>
<dbReference type="PROSITE" id="PS50202">
    <property type="entry name" value="MSP"/>
    <property type="match status" value="1"/>
</dbReference>
<keyword evidence="5" id="KW-1185">Reference proteome</keyword>
<evidence type="ECO:0000259" key="3">
    <source>
        <dbReference type="PROSITE" id="PS50202"/>
    </source>
</evidence>
<dbReference type="InterPro" id="IPR013783">
    <property type="entry name" value="Ig-like_fold"/>
</dbReference>
<keyword evidence="1" id="KW-0206">Cytoskeleton</keyword>
<dbReference type="PANTHER" id="PTHR22947">
    <property type="entry name" value="MAJOR SPERM PROTEIN"/>
    <property type="match status" value="1"/>
</dbReference>
<dbReference type="AlphaFoldDB" id="A0A0D8XLU3"/>
<evidence type="ECO:0000256" key="2">
    <source>
        <dbReference type="SAM" id="MobiDB-lite"/>
    </source>
</evidence>
<dbReference type="EMBL" id="KN716397">
    <property type="protein sequence ID" value="KJH45618.1"/>
    <property type="molecule type" value="Genomic_DNA"/>
</dbReference>
<comment type="function">
    <text evidence="1">Central component in molecular interactions underlying sperm crawling. Forms an extensive filament system that extends from sperm villipoda, along the leading edge of the pseudopod.</text>
</comment>
<protein>
    <recommendedName>
        <fullName evidence="1">Major sperm protein</fullName>
    </recommendedName>
</protein>
<dbReference type="OrthoDB" id="5866971at2759"/>